<dbReference type="KEGG" id="mcha:111023697"/>
<evidence type="ECO:0000256" key="5">
    <source>
        <dbReference type="ARBA" id="ARBA00022801"/>
    </source>
</evidence>
<dbReference type="GO" id="GO:0071555">
    <property type="term" value="P:cell wall organization"/>
    <property type="evidence" value="ECO:0007669"/>
    <property type="project" value="UniProtKB-KW"/>
</dbReference>
<evidence type="ECO:0000256" key="3">
    <source>
        <dbReference type="ARBA" id="ARBA00022512"/>
    </source>
</evidence>
<sequence length="393" mass="42126">MANKFPSVFHFCTVFVFFVSFFRASSAGSYNVISFGAKSDGRTDSTVAFLKAWASACNSAAASSLYVPKGNFLLKAIVFKGPCRNQITFQIDGTLVALPDYRGLGNSASWILFSKVNKVSVLGGTLDAKGAAYWACKRSGKNCPVGAPSMTFNWANNIVISGLTSINSRQTHIVINGCRKVLVENVKVIAPDQSPNTDGIHVQSATDVTIAGSTMQTGDDCISIGAGTYNLLMTNLKCGPGHGVSIGSLGKEFNEDGVQNITLKNTIFTGSDNGIRIKTWARPSKGFVRNILFDNIIMNNVENPILIDQNYCPDNKGCPMQNSGVKISRVTYRNIRGTSATREAVTFDCSSTNPCTEIKLQDIKLLYNKKPAASSCRNVGGSTSGILVPESCL</sequence>
<keyword evidence="10" id="KW-0732">Signal</keyword>
<dbReference type="AlphaFoldDB" id="A0A6J1DW86"/>
<dbReference type="RefSeq" id="XP_022156856.1">
    <property type="nucleotide sequence ID" value="XM_022301164.1"/>
</dbReference>
<evidence type="ECO:0000256" key="1">
    <source>
        <dbReference type="ARBA" id="ARBA00004191"/>
    </source>
</evidence>
<dbReference type="PROSITE" id="PS00502">
    <property type="entry name" value="POLYGALACTURONASE"/>
    <property type="match status" value="1"/>
</dbReference>
<name>A0A6J1DW86_MOMCH</name>
<dbReference type="InterPro" id="IPR012334">
    <property type="entry name" value="Pectin_lyas_fold"/>
</dbReference>
<evidence type="ECO:0000256" key="6">
    <source>
        <dbReference type="ARBA" id="ARBA00023295"/>
    </source>
</evidence>
<evidence type="ECO:0000313" key="11">
    <source>
        <dbReference type="Proteomes" id="UP000504603"/>
    </source>
</evidence>
<keyword evidence="3" id="KW-0134">Cell wall</keyword>
<evidence type="ECO:0000256" key="9">
    <source>
        <dbReference type="RuleBase" id="RU361169"/>
    </source>
</evidence>
<comment type="similarity">
    <text evidence="2 9">Belongs to the glycosyl hydrolase 28 family.</text>
</comment>
<proteinExistence type="inferred from homology"/>
<keyword evidence="11" id="KW-1185">Reference proteome</keyword>
<dbReference type="InterPro" id="IPR011050">
    <property type="entry name" value="Pectin_lyase_fold/virulence"/>
</dbReference>
<feature type="active site" evidence="8">
    <location>
        <position position="242"/>
    </location>
</feature>
<dbReference type="InterPro" id="IPR000743">
    <property type="entry name" value="Glyco_hydro_28"/>
</dbReference>
<dbReference type="OrthoDB" id="187139at2759"/>
<organism evidence="11 12">
    <name type="scientific">Momordica charantia</name>
    <name type="common">Bitter gourd</name>
    <name type="synonym">Balsam pear</name>
    <dbReference type="NCBI Taxonomy" id="3673"/>
    <lineage>
        <taxon>Eukaryota</taxon>
        <taxon>Viridiplantae</taxon>
        <taxon>Streptophyta</taxon>
        <taxon>Embryophyta</taxon>
        <taxon>Tracheophyta</taxon>
        <taxon>Spermatophyta</taxon>
        <taxon>Magnoliopsida</taxon>
        <taxon>eudicotyledons</taxon>
        <taxon>Gunneridae</taxon>
        <taxon>Pentapetalae</taxon>
        <taxon>rosids</taxon>
        <taxon>fabids</taxon>
        <taxon>Cucurbitales</taxon>
        <taxon>Cucurbitaceae</taxon>
        <taxon>Momordiceae</taxon>
        <taxon>Momordica</taxon>
    </lineage>
</organism>
<dbReference type="GO" id="GO:0005975">
    <property type="term" value="P:carbohydrate metabolic process"/>
    <property type="evidence" value="ECO:0007669"/>
    <property type="project" value="InterPro"/>
</dbReference>
<feature type="chain" id="PRO_5026678499" evidence="10">
    <location>
        <begin position="28"/>
        <end position="393"/>
    </location>
</feature>
<protein>
    <submittedName>
        <fullName evidence="12">Polygalacturonase-like</fullName>
    </submittedName>
</protein>
<keyword evidence="6 9" id="KW-0326">Glycosidase</keyword>
<evidence type="ECO:0000256" key="2">
    <source>
        <dbReference type="ARBA" id="ARBA00008834"/>
    </source>
</evidence>
<dbReference type="GeneID" id="111023697"/>
<dbReference type="PANTHER" id="PTHR31375">
    <property type="match status" value="1"/>
</dbReference>
<keyword evidence="4" id="KW-0964">Secreted</keyword>
<reference evidence="12" key="1">
    <citation type="submission" date="2025-08" db="UniProtKB">
        <authorList>
            <consortium name="RefSeq"/>
        </authorList>
    </citation>
    <scope>IDENTIFICATION</scope>
    <source>
        <strain evidence="12">OHB3-1</strain>
    </source>
</reference>
<dbReference type="Proteomes" id="UP000504603">
    <property type="component" value="Unplaced"/>
</dbReference>
<dbReference type="FunFam" id="2.160.20.10:FF:000016">
    <property type="entry name" value="Polygalacturonase 7"/>
    <property type="match status" value="1"/>
</dbReference>
<evidence type="ECO:0000256" key="4">
    <source>
        <dbReference type="ARBA" id="ARBA00022525"/>
    </source>
</evidence>
<dbReference type="InterPro" id="IPR006626">
    <property type="entry name" value="PbH1"/>
</dbReference>
<evidence type="ECO:0000256" key="7">
    <source>
        <dbReference type="ARBA" id="ARBA00023316"/>
    </source>
</evidence>
<dbReference type="Pfam" id="PF00295">
    <property type="entry name" value="Glyco_hydro_28"/>
    <property type="match status" value="1"/>
</dbReference>
<gene>
    <name evidence="12" type="primary">LOC111023697</name>
</gene>
<dbReference type="SUPFAM" id="SSF51126">
    <property type="entry name" value="Pectin lyase-like"/>
    <property type="match status" value="1"/>
</dbReference>
<feature type="signal peptide" evidence="10">
    <location>
        <begin position="1"/>
        <end position="27"/>
    </location>
</feature>
<accession>A0A6J1DW86</accession>
<comment type="subcellular location">
    <subcellularLocation>
        <location evidence="1">Secreted</location>
        <location evidence="1">Cell wall</location>
    </subcellularLocation>
</comment>
<dbReference type="Gene3D" id="2.160.20.10">
    <property type="entry name" value="Single-stranded right-handed beta-helix, Pectin lyase-like"/>
    <property type="match status" value="1"/>
</dbReference>
<evidence type="ECO:0000313" key="12">
    <source>
        <dbReference type="RefSeq" id="XP_022156856.1"/>
    </source>
</evidence>
<dbReference type="SMART" id="SM00710">
    <property type="entry name" value="PbH1"/>
    <property type="match status" value="5"/>
</dbReference>
<evidence type="ECO:0000256" key="10">
    <source>
        <dbReference type="SAM" id="SignalP"/>
    </source>
</evidence>
<evidence type="ECO:0000256" key="8">
    <source>
        <dbReference type="PROSITE-ProRule" id="PRU10052"/>
    </source>
</evidence>
<keyword evidence="5 9" id="KW-0378">Hydrolase</keyword>
<keyword evidence="7" id="KW-0961">Cell wall biogenesis/degradation</keyword>
<dbReference type="GO" id="GO:0004650">
    <property type="term" value="F:polygalacturonase activity"/>
    <property type="evidence" value="ECO:0007669"/>
    <property type="project" value="InterPro"/>
</dbReference>